<evidence type="ECO:0000313" key="2">
    <source>
        <dbReference type="Proteomes" id="UP000023152"/>
    </source>
</evidence>
<gene>
    <name evidence="1" type="ORF">RFI_20155</name>
</gene>
<proteinExistence type="predicted"/>
<keyword evidence="2" id="KW-1185">Reference proteome</keyword>
<reference evidence="1 2" key="1">
    <citation type="journal article" date="2013" name="Curr. Biol.">
        <title>The Genome of the Foraminiferan Reticulomyxa filosa.</title>
        <authorList>
            <person name="Glockner G."/>
            <person name="Hulsmann N."/>
            <person name="Schleicher M."/>
            <person name="Noegel A.A."/>
            <person name="Eichinger L."/>
            <person name="Gallinger C."/>
            <person name="Pawlowski J."/>
            <person name="Sierra R."/>
            <person name="Euteneuer U."/>
            <person name="Pillet L."/>
            <person name="Moustafa A."/>
            <person name="Platzer M."/>
            <person name="Groth M."/>
            <person name="Szafranski K."/>
            <person name="Schliwa M."/>
        </authorList>
    </citation>
    <scope>NUCLEOTIDE SEQUENCE [LARGE SCALE GENOMIC DNA]</scope>
</reference>
<organism evidence="1 2">
    <name type="scientific">Reticulomyxa filosa</name>
    <dbReference type="NCBI Taxonomy" id="46433"/>
    <lineage>
        <taxon>Eukaryota</taxon>
        <taxon>Sar</taxon>
        <taxon>Rhizaria</taxon>
        <taxon>Retaria</taxon>
        <taxon>Foraminifera</taxon>
        <taxon>Monothalamids</taxon>
        <taxon>Reticulomyxidae</taxon>
        <taxon>Reticulomyxa</taxon>
    </lineage>
</organism>
<evidence type="ECO:0000313" key="1">
    <source>
        <dbReference type="EMBL" id="ETO17173.1"/>
    </source>
</evidence>
<sequence length="391" mass="45879">NKKKKKMSQLKICKVEAFLNTSVNVIDEKGTVELRLLRDIPKRGIILSRNYLDNLDGALSIARHAPVANEGDGKRQHSSSSSSSSVMMEKTYLNSNVCGDLNLISCRDRCERLLRHYHILCQCVRCQDWDKLRGFRCSCVVNSNNCQGILWSKPPYFVWQCQECQRYVEKEALQLALEQVYSLHWGHTEQTQNNEKESKILHRMRGIDALINYRIFSQTIRENLYVLLNEASLFLARNHWIILYLLWICFEEKFNHQVTEISNQSLLAHNYDDNSDKSNNNNNNNNNNINLNVDNNSNFVGPQNVFPYPLTINERLQQSWIYLRRHVELCQSVYNYPNEFLICKLELLSDLLPNEETYKFVVLKQLVQFYTLMHGEVLLFISSFFFPKDME</sequence>
<feature type="non-terminal residue" evidence="1">
    <location>
        <position position="1"/>
    </location>
</feature>
<dbReference type="EMBL" id="ASPP01017140">
    <property type="protein sequence ID" value="ETO17173.1"/>
    <property type="molecule type" value="Genomic_DNA"/>
</dbReference>
<protein>
    <submittedName>
        <fullName evidence="1">Uncharacterized protein</fullName>
    </submittedName>
</protein>
<dbReference type="AlphaFoldDB" id="X6MT57"/>
<comment type="caution">
    <text evidence="1">The sequence shown here is derived from an EMBL/GenBank/DDBJ whole genome shotgun (WGS) entry which is preliminary data.</text>
</comment>
<dbReference type="Proteomes" id="UP000023152">
    <property type="component" value="Unassembled WGS sequence"/>
</dbReference>
<accession>X6MT57</accession>
<name>X6MT57_RETFI</name>